<dbReference type="Proteomes" id="UP000029033">
    <property type="component" value="Unassembled WGS sequence"/>
</dbReference>
<evidence type="ECO:0000313" key="5">
    <source>
        <dbReference type="EMBL" id="KFI90012.1"/>
    </source>
</evidence>
<comment type="caution">
    <text evidence="5">The sequence shown here is derived from an EMBL/GenBank/DDBJ whole genome shotgun (WGS) entry which is preliminary data.</text>
</comment>
<evidence type="ECO:0000256" key="1">
    <source>
        <dbReference type="ARBA" id="ARBA00023125"/>
    </source>
</evidence>
<dbReference type="RefSeq" id="WP_046726257.1">
    <property type="nucleotide sequence ID" value="NZ_CAUPKV010000024.1"/>
</dbReference>
<dbReference type="Pfam" id="PF00440">
    <property type="entry name" value="TetR_N"/>
    <property type="match status" value="1"/>
</dbReference>
<proteinExistence type="predicted"/>
<dbReference type="EMBL" id="JGZO01000034">
    <property type="protein sequence ID" value="KFI90012.1"/>
    <property type="molecule type" value="Genomic_DNA"/>
</dbReference>
<organism evidence="5 6">
    <name type="scientific">Bifidobacterium scardovii</name>
    <dbReference type="NCBI Taxonomy" id="158787"/>
    <lineage>
        <taxon>Bacteria</taxon>
        <taxon>Bacillati</taxon>
        <taxon>Actinomycetota</taxon>
        <taxon>Actinomycetes</taxon>
        <taxon>Bifidobacteriales</taxon>
        <taxon>Bifidobacteriaceae</taxon>
        <taxon>Bifidobacterium</taxon>
    </lineage>
</organism>
<keyword evidence="1 2" id="KW-0238">DNA-binding</keyword>
<dbReference type="InterPro" id="IPR001647">
    <property type="entry name" value="HTH_TetR"/>
</dbReference>
<gene>
    <name evidence="5" type="ORF">BSCA_0347</name>
</gene>
<evidence type="ECO:0000256" key="3">
    <source>
        <dbReference type="SAM" id="MobiDB-lite"/>
    </source>
</evidence>
<dbReference type="InterPro" id="IPR009057">
    <property type="entry name" value="Homeodomain-like_sf"/>
</dbReference>
<evidence type="ECO:0000256" key="2">
    <source>
        <dbReference type="PROSITE-ProRule" id="PRU00335"/>
    </source>
</evidence>
<feature type="DNA-binding region" description="H-T-H motif" evidence="2">
    <location>
        <begin position="34"/>
        <end position="53"/>
    </location>
</feature>
<dbReference type="STRING" id="158787.BSCA_0347"/>
<protein>
    <submittedName>
        <fullName evidence="5">AcrR family transcriptional regulator</fullName>
    </submittedName>
</protein>
<name>A0A087D3B2_9BIFI</name>
<sequence>MPRPRRDSEILPAKERMENAFWELLADREYRKITVTDIVRAADVNRNSFYYHYSGLPELADSAIMHTVQNTHLAFPTPNSDPDEMWRKNVITMLRTSGPRERLDRLALLAGPHSSPALIDSLRDFGRLTMISTLQLDPDHLDLKTDLMLDFTVGGMLSVLRRWPELSNSIELEDLLKEDVAVLAMGLYLSMSKTDMRGYWHRIFRDDVREIGGSDGSDGQGSPDEGTGRSE</sequence>
<dbReference type="eggNOG" id="COG1309">
    <property type="taxonomic scope" value="Bacteria"/>
</dbReference>
<evidence type="ECO:0000313" key="6">
    <source>
        <dbReference type="Proteomes" id="UP000029033"/>
    </source>
</evidence>
<feature type="domain" description="HTH tetR-type" evidence="4">
    <location>
        <begin position="11"/>
        <end position="71"/>
    </location>
</feature>
<dbReference type="GO" id="GO:0003677">
    <property type="term" value="F:DNA binding"/>
    <property type="evidence" value="ECO:0007669"/>
    <property type="project" value="UniProtKB-UniRule"/>
</dbReference>
<dbReference type="SUPFAM" id="SSF46689">
    <property type="entry name" value="Homeodomain-like"/>
    <property type="match status" value="1"/>
</dbReference>
<keyword evidence="6" id="KW-1185">Reference proteome</keyword>
<dbReference type="PROSITE" id="PS50977">
    <property type="entry name" value="HTH_TETR_2"/>
    <property type="match status" value="1"/>
</dbReference>
<reference evidence="5 6" key="1">
    <citation type="submission" date="2014-03" db="EMBL/GenBank/DDBJ databases">
        <title>Genomics of Bifidobacteria.</title>
        <authorList>
            <person name="Ventura M."/>
            <person name="Milani C."/>
            <person name="Lugli G.A."/>
        </authorList>
    </citation>
    <scope>NUCLEOTIDE SEQUENCE [LARGE SCALE GENOMIC DNA]</scope>
    <source>
        <strain evidence="5 6">LMG 21589</strain>
    </source>
</reference>
<accession>A0A087D3B2</accession>
<dbReference type="OrthoDB" id="9810250at2"/>
<feature type="region of interest" description="Disordered" evidence="3">
    <location>
        <begin position="211"/>
        <end position="231"/>
    </location>
</feature>
<dbReference type="Gene3D" id="1.10.357.10">
    <property type="entry name" value="Tetracycline Repressor, domain 2"/>
    <property type="match status" value="1"/>
</dbReference>
<dbReference type="GeneID" id="85166622"/>
<evidence type="ECO:0000259" key="4">
    <source>
        <dbReference type="PROSITE" id="PS50977"/>
    </source>
</evidence>
<dbReference type="AlphaFoldDB" id="A0A087D3B2"/>